<dbReference type="Gene3D" id="3.40.190.10">
    <property type="entry name" value="Periplasmic binding protein-like II"/>
    <property type="match status" value="2"/>
</dbReference>
<dbReference type="RefSeq" id="WP_174652859.1">
    <property type="nucleotide sequence ID" value="NZ_JAKRVX010000001.1"/>
</dbReference>
<dbReference type="PANTHER" id="PTHR30061">
    <property type="entry name" value="MALTOSE-BINDING PERIPLASMIC PROTEIN"/>
    <property type="match status" value="1"/>
</dbReference>
<dbReference type="InterPro" id="IPR006060">
    <property type="entry name" value="Maltose/Cyclodextrin-bd"/>
</dbReference>
<feature type="region of interest" description="Disordered" evidence="5">
    <location>
        <begin position="27"/>
        <end position="56"/>
    </location>
</feature>
<dbReference type="SUPFAM" id="SSF53850">
    <property type="entry name" value="Periplasmic binding protein-like II"/>
    <property type="match status" value="1"/>
</dbReference>
<name>A0AAE3K7M2_9EURY</name>
<keyword evidence="3" id="KW-0762">Sugar transport</keyword>
<dbReference type="GO" id="GO:0015144">
    <property type="term" value="F:carbohydrate transmembrane transporter activity"/>
    <property type="evidence" value="ECO:0007669"/>
    <property type="project" value="InterPro"/>
</dbReference>
<dbReference type="GO" id="GO:0042956">
    <property type="term" value="P:maltodextrin transmembrane transport"/>
    <property type="evidence" value="ECO:0007669"/>
    <property type="project" value="TreeGrafter"/>
</dbReference>
<evidence type="ECO:0000256" key="1">
    <source>
        <dbReference type="ARBA" id="ARBA00008520"/>
    </source>
</evidence>
<dbReference type="GO" id="GO:1901982">
    <property type="term" value="F:maltose binding"/>
    <property type="evidence" value="ECO:0007669"/>
    <property type="project" value="TreeGrafter"/>
</dbReference>
<evidence type="ECO:0000256" key="4">
    <source>
        <dbReference type="ARBA" id="ARBA00022729"/>
    </source>
</evidence>
<dbReference type="Pfam" id="PF13416">
    <property type="entry name" value="SBP_bac_8"/>
    <property type="match status" value="1"/>
</dbReference>
<dbReference type="GO" id="GO:0015768">
    <property type="term" value="P:maltose transport"/>
    <property type="evidence" value="ECO:0007669"/>
    <property type="project" value="TreeGrafter"/>
</dbReference>
<organism evidence="6 7">
    <name type="scientific">Natronocalculus amylovorans</name>
    <dbReference type="NCBI Taxonomy" id="2917812"/>
    <lineage>
        <taxon>Archaea</taxon>
        <taxon>Methanobacteriati</taxon>
        <taxon>Methanobacteriota</taxon>
        <taxon>Stenosarchaea group</taxon>
        <taxon>Halobacteria</taxon>
        <taxon>Halobacteriales</taxon>
        <taxon>Haloferacaceae</taxon>
        <taxon>Natronocalculus</taxon>
    </lineage>
</organism>
<keyword evidence="7" id="KW-1185">Reference proteome</keyword>
<sequence length="426" mass="45854">MDRRTLLGILAGSGSLAVAGCIGVEDSGNGNGNGGSGNGNGDGSGNGSSDDSSSAGSTGGDASFWYALSESELAIVEEAIDDFSGESDYEIDGSDIAELEDRLVSAIPTGEGPEVFNWAHDWVGDFAESGFLSAQTDNIELDLEGTFTEAAAQAVQYDGDIYGVPTAAETVALVYNRDMVDEPPETLEEMQEIMDEYHDPANGMYGLSFPLDPYFYSAFAHTFGGYYFDEEDLSLGLTDDDTIEGFRVILEELDPYMPQDPEYDAQAAVFNEESAPFAINGPWFVGGLEFDHGVTTLPTVDGSQPSPYTGIRMLYFASEMDNDEARASAAREFVEWYATNPELVTDISEAQGFVPVLQEAAESDDLSESVQGYAESADTGIPMPTHPNMNSVWEPVEDAFLNAYTGDQSLEDAMAEAEERIESNWD</sequence>
<evidence type="ECO:0000256" key="3">
    <source>
        <dbReference type="ARBA" id="ARBA00022597"/>
    </source>
</evidence>
<dbReference type="PANTHER" id="PTHR30061:SF50">
    <property type="entry name" value="MALTOSE_MALTODEXTRIN-BINDING PERIPLASMIC PROTEIN"/>
    <property type="match status" value="1"/>
</dbReference>
<protein>
    <submittedName>
        <fullName evidence="6">Extracellular solute-binding protein</fullName>
    </submittedName>
</protein>
<proteinExistence type="inferred from homology"/>
<gene>
    <name evidence="6" type="ORF">AArcSt2_01465</name>
</gene>
<evidence type="ECO:0000256" key="2">
    <source>
        <dbReference type="ARBA" id="ARBA00022448"/>
    </source>
</evidence>
<dbReference type="EMBL" id="JAKRVX010000001">
    <property type="protein sequence ID" value="MCL9815605.1"/>
    <property type="molecule type" value="Genomic_DNA"/>
</dbReference>
<dbReference type="PROSITE" id="PS51257">
    <property type="entry name" value="PROKAR_LIPOPROTEIN"/>
    <property type="match status" value="1"/>
</dbReference>
<accession>A0AAE3K7M2</accession>
<reference evidence="6" key="2">
    <citation type="submission" date="2022-02" db="EMBL/GenBank/DDBJ databases">
        <authorList>
            <person name="Elcheninov A.G."/>
            <person name="Sorokin D.Y."/>
            <person name="Kublanov I.V."/>
        </authorList>
    </citation>
    <scope>NUCLEOTIDE SEQUENCE</scope>
    <source>
        <strain evidence="6">AArc-St2</strain>
    </source>
</reference>
<evidence type="ECO:0000313" key="7">
    <source>
        <dbReference type="Proteomes" id="UP001203207"/>
    </source>
</evidence>
<comment type="similarity">
    <text evidence="1">Belongs to the bacterial solute-binding protein 1 family.</text>
</comment>
<keyword evidence="4" id="KW-0732">Signal</keyword>
<feature type="compositionally biased region" description="Gly residues" evidence="5">
    <location>
        <begin position="29"/>
        <end position="46"/>
    </location>
</feature>
<dbReference type="PRINTS" id="PR00181">
    <property type="entry name" value="MALTOSEBP"/>
</dbReference>
<reference evidence="6" key="1">
    <citation type="journal article" date="2022" name="Syst. Appl. Microbiol.">
        <title>Natronocalculus amylovorans gen. nov., sp. nov., and Natranaeroarchaeum aerophilus sp. nov., dominant culturable amylolytic natronoarchaea from hypersaline soda lakes in southwestern Siberia.</title>
        <authorList>
            <person name="Sorokin D.Y."/>
            <person name="Elcheninov A.G."/>
            <person name="Khizhniak T.V."/>
            <person name="Koenen M."/>
            <person name="Bale N.J."/>
            <person name="Damste J.S.S."/>
            <person name="Kublanov I.V."/>
        </authorList>
    </citation>
    <scope>NUCLEOTIDE SEQUENCE</scope>
    <source>
        <strain evidence="6">AArc-St2</strain>
    </source>
</reference>
<evidence type="ECO:0000313" key="6">
    <source>
        <dbReference type="EMBL" id="MCL9815605.1"/>
    </source>
</evidence>
<feature type="compositionally biased region" description="Low complexity" evidence="5">
    <location>
        <begin position="47"/>
        <end position="56"/>
    </location>
</feature>
<dbReference type="AlphaFoldDB" id="A0AAE3K7M2"/>
<keyword evidence="2" id="KW-0813">Transport</keyword>
<dbReference type="Proteomes" id="UP001203207">
    <property type="component" value="Unassembled WGS sequence"/>
</dbReference>
<dbReference type="InterPro" id="IPR006059">
    <property type="entry name" value="SBP"/>
</dbReference>
<dbReference type="GO" id="GO:0055052">
    <property type="term" value="C:ATP-binding cassette (ABC) transporter complex, substrate-binding subunit-containing"/>
    <property type="evidence" value="ECO:0007669"/>
    <property type="project" value="TreeGrafter"/>
</dbReference>
<comment type="caution">
    <text evidence="6">The sequence shown here is derived from an EMBL/GenBank/DDBJ whole genome shotgun (WGS) entry which is preliminary data.</text>
</comment>
<evidence type="ECO:0000256" key="5">
    <source>
        <dbReference type="SAM" id="MobiDB-lite"/>
    </source>
</evidence>